<evidence type="ECO:0000313" key="10">
    <source>
        <dbReference type="Proteomes" id="UP000004956"/>
    </source>
</evidence>
<dbReference type="HOGENOM" id="CLU_013016_0_0_4"/>
<dbReference type="InterPro" id="IPR037294">
    <property type="entry name" value="ABC_BtuC-like"/>
</dbReference>
<comment type="similarity">
    <text evidence="2">Belongs to the binding-protein-dependent transport system permease family. FecCD subfamily.</text>
</comment>
<dbReference type="AlphaFoldDB" id="H3KCA0"/>
<dbReference type="PANTHER" id="PTHR30472">
    <property type="entry name" value="FERRIC ENTEROBACTIN TRANSPORT SYSTEM PERMEASE PROTEIN"/>
    <property type="match status" value="1"/>
</dbReference>
<evidence type="ECO:0000256" key="3">
    <source>
        <dbReference type="ARBA" id="ARBA00022448"/>
    </source>
</evidence>
<feature type="transmembrane region" description="Helical" evidence="8">
    <location>
        <begin position="290"/>
        <end position="309"/>
    </location>
</feature>
<evidence type="ECO:0000256" key="4">
    <source>
        <dbReference type="ARBA" id="ARBA00022475"/>
    </source>
</evidence>
<dbReference type="Gene3D" id="1.10.3470.10">
    <property type="entry name" value="ABC transporter involved in vitamin B12 uptake, BtuC"/>
    <property type="match status" value="1"/>
</dbReference>
<accession>H3KCA0</accession>
<keyword evidence="6 8" id="KW-1133">Transmembrane helix</keyword>
<keyword evidence="7 8" id="KW-0472">Membrane</keyword>
<dbReference type="EMBL" id="AFBQ01000041">
    <property type="protein sequence ID" value="EHY32262.1"/>
    <property type="molecule type" value="Genomic_DNA"/>
</dbReference>
<evidence type="ECO:0000256" key="6">
    <source>
        <dbReference type="ARBA" id="ARBA00022989"/>
    </source>
</evidence>
<evidence type="ECO:0000256" key="7">
    <source>
        <dbReference type="ARBA" id="ARBA00023136"/>
    </source>
</evidence>
<dbReference type="PANTHER" id="PTHR30472:SF25">
    <property type="entry name" value="ABC TRANSPORTER PERMEASE PROTEIN MJ0876-RELATED"/>
    <property type="match status" value="1"/>
</dbReference>
<dbReference type="Proteomes" id="UP000004956">
    <property type="component" value="Unassembled WGS sequence"/>
</dbReference>
<feature type="transmembrane region" description="Helical" evidence="8">
    <location>
        <begin position="202"/>
        <end position="224"/>
    </location>
</feature>
<evidence type="ECO:0000256" key="1">
    <source>
        <dbReference type="ARBA" id="ARBA00004651"/>
    </source>
</evidence>
<keyword evidence="4" id="KW-1003">Cell membrane</keyword>
<evidence type="ECO:0000256" key="5">
    <source>
        <dbReference type="ARBA" id="ARBA00022692"/>
    </source>
</evidence>
<reference evidence="9 10" key="1">
    <citation type="submission" date="2011-11" db="EMBL/GenBank/DDBJ databases">
        <authorList>
            <person name="Weinstock G."/>
            <person name="Sodergren E."/>
            <person name="Clifton S."/>
            <person name="Fulton L."/>
            <person name="Fulton B."/>
            <person name="Courtney L."/>
            <person name="Fronick C."/>
            <person name="Harrison M."/>
            <person name="Strong C."/>
            <person name="Farmer C."/>
            <person name="Delahaunty K."/>
            <person name="Markovic C."/>
            <person name="Hall O."/>
            <person name="Minx P."/>
            <person name="Tomlinson C."/>
            <person name="Mitreva M."/>
            <person name="Hou S."/>
            <person name="Chen J."/>
            <person name="Wollam A."/>
            <person name="Pepin K.H."/>
            <person name="Johnson M."/>
            <person name="Bhonagiri V."/>
            <person name="Zhang X."/>
            <person name="Suruliraj S."/>
            <person name="Warren W."/>
            <person name="Chinwalla A."/>
            <person name="Mardis E.R."/>
            <person name="Wilson R.K."/>
        </authorList>
    </citation>
    <scope>NUCLEOTIDE SEQUENCE [LARGE SCALE GENOMIC DNA]</scope>
    <source>
        <strain evidence="9 10">YIT 11816</strain>
    </source>
</reference>
<proteinExistence type="inferred from homology"/>
<sequence>MSCHLRYRRAERRRRLGTLLIGVAALALFAADLAAGSSGMTLDRLFAAMAAGPDAMEPDAIILWSVRLPMSATAFMVGAALGLAGLLIQTITANALASPSTLGITSGASFGAALAIAFGWSFMGELWMGTIAAAFVFALLISAGILSLGRFRGMTPGTLILAGIIMNFFFTALQQFLQYRSSPETAQLIAGWTFGNLERSSLLAAGAAAGALVLTLVFMLPNAWKLTALTVGEERAKSLGIAVGRLRLAAFAAAALLVAASVSFIGTVAFVGLVAPHAAKLILGDDARDLIPASTLLGGALLLASALTAKLLSTGAMLPVGIVTSLVGVPFLFWLLLRDRGGLNA</sequence>
<feature type="transmembrane region" description="Helical" evidence="8">
    <location>
        <begin position="316"/>
        <end position="337"/>
    </location>
</feature>
<comment type="caution">
    <text evidence="9">The sequence shown here is derived from an EMBL/GenBank/DDBJ whole genome shotgun (WGS) entry which is preliminary data.</text>
</comment>
<evidence type="ECO:0000256" key="2">
    <source>
        <dbReference type="ARBA" id="ARBA00007935"/>
    </source>
</evidence>
<evidence type="ECO:0000313" key="9">
    <source>
        <dbReference type="EMBL" id="EHY32262.1"/>
    </source>
</evidence>
<keyword evidence="10" id="KW-1185">Reference proteome</keyword>
<name>H3KCA0_9BURK</name>
<feature type="transmembrane region" description="Helical" evidence="8">
    <location>
        <begin position="158"/>
        <end position="177"/>
    </location>
</feature>
<keyword evidence="5 8" id="KW-0812">Transmembrane</keyword>
<dbReference type="OrthoDB" id="9782305at2"/>
<evidence type="ECO:0000256" key="8">
    <source>
        <dbReference type="SAM" id="Phobius"/>
    </source>
</evidence>
<dbReference type="PATRIC" id="fig|762967.3.peg.294"/>
<dbReference type="Pfam" id="PF01032">
    <property type="entry name" value="FecCD"/>
    <property type="match status" value="1"/>
</dbReference>
<feature type="transmembrane region" description="Helical" evidence="8">
    <location>
        <begin position="100"/>
        <end position="120"/>
    </location>
</feature>
<dbReference type="GO" id="GO:0022857">
    <property type="term" value="F:transmembrane transporter activity"/>
    <property type="evidence" value="ECO:0007669"/>
    <property type="project" value="InterPro"/>
</dbReference>
<feature type="transmembrane region" description="Helical" evidence="8">
    <location>
        <begin position="126"/>
        <end position="146"/>
    </location>
</feature>
<gene>
    <name evidence="9" type="ORF">HMPREF9440_00350</name>
</gene>
<dbReference type="InterPro" id="IPR000522">
    <property type="entry name" value="ABC_transptr_permease_BtuC"/>
</dbReference>
<keyword evidence="3" id="KW-0813">Transport</keyword>
<feature type="transmembrane region" description="Helical" evidence="8">
    <location>
        <begin position="60"/>
        <end position="88"/>
    </location>
</feature>
<dbReference type="STRING" id="762967.HMPREF9440_00350"/>
<protein>
    <submittedName>
        <fullName evidence="9">Putative iron(3+)-hydroxamate import system permease protein FhuB</fullName>
    </submittedName>
</protein>
<organism evidence="9 10">
    <name type="scientific">Sutterella parvirubra YIT 11816</name>
    <dbReference type="NCBI Taxonomy" id="762967"/>
    <lineage>
        <taxon>Bacteria</taxon>
        <taxon>Pseudomonadati</taxon>
        <taxon>Pseudomonadota</taxon>
        <taxon>Betaproteobacteria</taxon>
        <taxon>Burkholderiales</taxon>
        <taxon>Sutterellaceae</taxon>
        <taxon>Sutterella</taxon>
    </lineage>
</organism>
<dbReference type="SUPFAM" id="SSF81345">
    <property type="entry name" value="ABC transporter involved in vitamin B12 uptake, BtuC"/>
    <property type="match status" value="1"/>
</dbReference>
<dbReference type="RefSeq" id="WP_008540814.1">
    <property type="nucleotide sequence ID" value="NZ_JH604872.1"/>
</dbReference>
<dbReference type="CDD" id="cd06550">
    <property type="entry name" value="TM_ABC_iron-siderophores_like"/>
    <property type="match status" value="1"/>
</dbReference>
<dbReference type="GO" id="GO:0033214">
    <property type="term" value="P:siderophore-iron import into cell"/>
    <property type="evidence" value="ECO:0007669"/>
    <property type="project" value="TreeGrafter"/>
</dbReference>
<comment type="subcellular location">
    <subcellularLocation>
        <location evidence="1">Cell membrane</location>
        <topology evidence="1">Multi-pass membrane protein</topology>
    </subcellularLocation>
</comment>
<dbReference type="GO" id="GO:0005886">
    <property type="term" value="C:plasma membrane"/>
    <property type="evidence" value="ECO:0007669"/>
    <property type="project" value="UniProtKB-SubCell"/>
</dbReference>
<feature type="transmembrane region" description="Helical" evidence="8">
    <location>
        <begin position="245"/>
        <end position="270"/>
    </location>
</feature>